<feature type="compositionally biased region" description="Low complexity" evidence="8">
    <location>
        <begin position="28"/>
        <end position="42"/>
    </location>
</feature>
<dbReference type="GO" id="GO:0055085">
    <property type="term" value="P:transmembrane transport"/>
    <property type="evidence" value="ECO:0007669"/>
    <property type="project" value="InterPro"/>
</dbReference>
<evidence type="ECO:0000256" key="4">
    <source>
        <dbReference type="ARBA" id="ARBA00022692"/>
    </source>
</evidence>
<keyword evidence="11" id="KW-1185">Reference proteome</keyword>
<feature type="transmembrane region" description="Helical" evidence="7">
    <location>
        <begin position="179"/>
        <end position="198"/>
    </location>
</feature>
<dbReference type="SUPFAM" id="SSF161098">
    <property type="entry name" value="MetI-like"/>
    <property type="match status" value="1"/>
</dbReference>
<evidence type="ECO:0000256" key="8">
    <source>
        <dbReference type="SAM" id="MobiDB-lite"/>
    </source>
</evidence>
<dbReference type="InterPro" id="IPR000515">
    <property type="entry name" value="MetI-like"/>
</dbReference>
<dbReference type="Proteomes" id="UP000181917">
    <property type="component" value="Unassembled WGS sequence"/>
</dbReference>
<keyword evidence="2 7" id="KW-0813">Transport</keyword>
<evidence type="ECO:0000256" key="3">
    <source>
        <dbReference type="ARBA" id="ARBA00022475"/>
    </source>
</evidence>
<feature type="domain" description="ABC transmembrane type-1" evidence="9">
    <location>
        <begin position="116"/>
        <end position="305"/>
    </location>
</feature>
<keyword evidence="5 7" id="KW-1133">Transmembrane helix</keyword>
<dbReference type="STRING" id="37928.SAMN04489742_0788"/>
<feature type="transmembrane region" description="Helical" evidence="7">
    <location>
        <begin position="282"/>
        <end position="305"/>
    </location>
</feature>
<name>A0A1H1A715_9MICC</name>
<evidence type="ECO:0000313" key="10">
    <source>
        <dbReference type="EMBL" id="SDQ35498.1"/>
    </source>
</evidence>
<dbReference type="PANTHER" id="PTHR43386">
    <property type="entry name" value="OLIGOPEPTIDE TRANSPORT SYSTEM PERMEASE PROTEIN APPC"/>
    <property type="match status" value="1"/>
</dbReference>
<proteinExistence type="inferred from homology"/>
<dbReference type="GO" id="GO:0005886">
    <property type="term" value="C:plasma membrane"/>
    <property type="evidence" value="ECO:0007669"/>
    <property type="project" value="UniProtKB-SubCell"/>
</dbReference>
<accession>A0A1H1A715</accession>
<dbReference type="CDD" id="cd06261">
    <property type="entry name" value="TM_PBP2"/>
    <property type="match status" value="1"/>
</dbReference>
<dbReference type="InterPro" id="IPR035906">
    <property type="entry name" value="MetI-like_sf"/>
</dbReference>
<protein>
    <submittedName>
        <fullName evidence="10">Peptide/nickel transport system permease protein</fullName>
    </submittedName>
</protein>
<dbReference type="EMBL" id="FNKH01000002">
    <property type="protein sequence ID" value="SDQ35498.1"/>
    <property type="molecule type" value="Genomic_DNA"/>
</dbReference>
<evidence type="ECO:0000256" key="1">
    <source>
        <dbReference type="ARBA" id="ARBA00004651"/>
    </source>
</evidence>
<feature type="transmembrane region" description="Helical" evidence="7">
    <location>
        <begin position="155"/>
        <end position="173"/>
    </location>
</feature>
<keyword evidence="3" id="KW-1003">Cell membrane</keyword>
<reference evidence="10 11" key="1">
    <citation type="submission" date="2016-10" db="EMBL/GenBank/DDBJ databases">
        <authorList>
            <person name="de Groot N.N."/>
        </authorList>
    </citation>
    <scope>NUCLEOTIDE SEQUENCE [LARGE SCALE GENOMIC DNA]</scope>
    <source>
        <strain evidence="10 11">DSM 20117</strain>
    </source>
</reference>
<dbReference type="Pfam" id="PF00528">
    <property type="entry name" value="BPD_transp_1"/>
    <property type="match status" value="1"/>
</dbReference>
<gene>
    <name evidence="10" type="ORF">SAMN04489742_0788</name>
</gene>
<dbReference type="InterPro" id="IPR050366">
    <property type="entry name" value="BP-dependent_transpt_permease"/>
</dbReference>
<evidence type="ECO:0000259" key="9">
    <source>
        <dbReference type="PROSITE" id="PS50928"/>
    </source>
</evidence>
<dbReference type="AlphaFoldDB" id="A0A1H1A715"/>
<feature type="transmembrane region" description="Helical" evidence="7">
    <location>
        <begin position="54"/>
        <end position="76"/>
    </location>
</feature>
<feature type="transmembrane region" description="Helical" evidence="7">
    <location>
        <begin position="120"/>
        <end position="143"/>
    </location>
</feature>
<sequence>MSIFSSKRNHQDPVLAGTPGAAGTPDVTETPGTPGAPGTLGATRGLPRVSGLRAVELGAAAVALFLVLAACFPTLLAPFDPLAINPADSFQGPSAKHWFGTDESGRDIYSRVIHGARPSLLIGAAATAIGLGLALVLGTLAGLGGRWLDFGVGRILEVLFALPGLLLALVFIALAGPGITTSVVAVGLSTAPGYARIIRGQISKVRSSAMVAAAVVLGRRPAQVLFRHILPNALSPVFVLGTLGLGQAVVWASSLSFLGLGAPPPAAEWGAMLAAGRTYLGTAWWMTFFPGVAIVLTAASSTVLGRALQRRVAGR</sequence>
<evidence type="ECO:0000256" key="5">
    <source>
        <dbReference type="ARBA" id="ARBA00022989"/>
    </source>
</evidence>
<feature type="region of interest" description="Disordered" evidence="8">
    <location>
        <begin position="1"/>
        <end position="42"/>
    </location>
</feature>
<evidence type="ECO:0000256" key="6">
    <source>
        <dbReference type="ARBA" id="ARBA00023136"/>
    </source>
</evidence>
<feature type="transmembrane region" description="Helical" evidence="7">
    <location>
        <begin position="237"/>
        <end position="262"/>
    </location>
</feature>
<evidence type="ECO:0000313" key="11">
    <source>
        <dbReference type="Proteomes" id="UP000181917"/>
    </source>
</evidence>
<evidence type="ECO:0000256" key="2">
    <source>
        <dbReference type="ARBA" id="ARBA00022448"/>
    </source>
</evidence>
<dbReference type="Gene3D" id="1.10.3720.10">
    <property type="entry name" value="MetI-like"/>
    <property type="match status" value="1"/>
</dbReference>
<comment type="similarity">
    <text evidence="7">Belongs to the binding-protein-dependent transport system permease family.</text>
</comment>
<evidence type="ECO:0000256" key="7">
    <source>
        <dbReference type="RuleBase" id="RU363032"/>
    </source>
</evidence>
<keyword evidence="6 7" id="KW-0472">Membrane</keyword>
<dbReference type="PANTHER" id="PTHR43386:SF25">
    <property type="entry name" value="PEPTIDE ABC TRANSPORTER PERMEASE PROTEIN"/>
    <property type="match status" value="1"/>
</dbReference>
<dbReference type="PROSITE" id="PS50928">
    <property type="entry name" value="ABC_TM1"/>
    <property type="match status" value="1"/>
</dbReference>
<comment type="subcellular location">
    <subcellularLocation>
        <location evidence="1 7">Cell membrane</location>
        <topology evidence="1 7">Multi-pass membrane protein</topology>
    </subcellularLocation>
</comment>
<organism evidence="10 11">
    <name type="scientific">Crystallibacter crystallopoietes</name>
    <dbReference type="NCBI Taxonomy" id="37928"/>
    <lineage>
        <taxon>Bacteria</taxon>
        <taxon>Bacillati</taxon>
        <taxon>Actinomycetota</taxon>
        <taxon>Actinomycetes</taxon>
        <taxon>Micrococcales</taxon>
        <taxon>Micrococcaceae</taxon>
        <taxon>Crystallibacter</taxon>
    </lineage>
</organism>
<keyword evidence="4 7" id="KW-0812">Transmembrane</keyword>